<dbReference type="RefSeq" id="WP_180948444.1">
    <property type="nucleotide sequence ID" value="NZ_JABERN010000018.1"/>
</dbReference>
<keyword evidence="2" id="KW-1185">Reference proteome</keyword>
<evidence type="ECO:0000313" key="2">
    <source>
        <dbReference type="Proteomes" id="UP001434419"/>
    </source>
</evidence>
<dbReference type="Proteomes" id="UP001434419">
    <property type="component" value="Unassembled WGS sequence"/>
</dbReference>
<comment type="caution">
    <text evidence="1">The sequence shown here is derived from an EMBL/GenBank/DDBJ whole genome shotgun (WGS) entry which is preliminary data.</text>
</comment>
<proteinExistence type="predicted"/>
<evidence type="ECO:0000313" key="1">
    <source>
        <dbReference type="EMBL" id="MES5150780.1"/>
    </source>
</evidence>
<accession>A0ABV2BD44</accession>
<protein>
    <submittedName>
        <fullName evidence="1">Uncharacterized protein</fullName>
    </submittedName>
</protein>
<reference evidence="1" key="1">
    <citation type="submission" date="2024-06" db="EMBL/GenBank/DDBJ databases">
        <title>Vaginal Lactobacillus fatty acid response mechanisms reveal a metabolite-targeted strategy for bacterial vaginosis treatment.</title>
        <authorList>
            <person name="Zhu M."/>
            <person name="Blainey P.C."/>
            <person name="Bloom S.M."/>
            <person name="Kwon D.S."/>
        </authorList>
    </citation>
    <scope>NUCLEOTIDE SEQUENCE</scope>
    <source>
        <strain evidence="1">194_F1_1</strain>
    </source>
</reference>
<organism evidence="1 2">
    <name type="scientific">Lactobacillus crispatus</name>
    <dbReference type="NCBI Taxonomy" id="47770"/>
    <lineage>
        <taxon>Bacteria</taxon>
        <taxon>Bacillati</taxon>
        <taxon>Bacillota</taxon>
        <taxon>Bacilli</taxon>
        <taxon>Lactobacillales</taxon>
        <taxon>Lactobacillaceae</taxon>
        <taxon>Lactobacillus</taxon>
    </lineage>
</organism>
<sequence length="46" mass="5012">MSESALLNLDISESSIQAFDEVEVSNRSRYSSCSCINPPCPIATMD</sequence>
<dbReference type="EMBL" id="JBETVU010000012">
    <property type="protein sequence ID" value="MES5150780.1"/>
    <property type="molecule type" value="Genomic_DNA"/>
</dbReference>
<gene>
    <name evidence="1" type="ORF">ABVC42_12970</name>
</gene>
<name>A0ABV2BD44_9LACO</name>